<dbReference type="AlphaFoldDB" id="A0A238KSF9"/>
<dbReference type="InterPro" id="IPR003848">
    <property type="entry name" value="DUF218"/>
</dbReference>
<dbReference type="Pfam" id="PF02698">
    <property type="entry name" value="DUF218"/>
    <property type="match status" value="1"/>
</dbReference>
<proteinExistence type="predicted"/>
<dbReference type="RefSeq" id="WP_245910841.1">
    <property type="nucleotide sequence ID" value="NZ_FXYH01000011.1"/>
</dbReference>
<keyword evidence="3" id="KW-1185">Reference proteome</keyword>
<dbReference type="InterPro" id="IPR014729">
    <property type="entry name" value="Rossmann-like_a/b/a_fold"/>
</dbReference>
<dbReference type="Proteomes" id="UP000220836">
    <property type="component" value="Unassembled WGS sequence"/>
</dbReference>
<dbReference type="PANTHER" id="PTHR30336:SF20">
    <property type="entry name" value="DUF218 DOMAIN-CONTAINING PROTEIN"/>
    <property type="match status" value="1"/>
</dbReference>
<dbReference type="InterPro" id="IPR051599">
    <property type="entry name" value="Cell_Envelope_Assoc"/>
</dbReference>
<gene>
    <name evidence="2" type="ORF">PEV8663_02927</name>
</gene>
<dbReference type="EMBL" id="FXYH01000011">
    <property type="protein sequence ID" value="SMX44966.1"/>
    <property type="molecule type" value="Genomic_DNA"/>
</dbReference>
<dbReference type="PANTHER" id="PTHR30336">
    <property type="entry name" value="INNER MEMBRANE PROTEIN, PROBABLE PERMEASE"/>
    <property type="match status" value="1"/>
</dbReference>
<organism evidence="2 3">
    <name type="scientific">Pelagimonas varians</name>
    <dbReference type="NCBI Taxonomy" id="696760"/>
    <lineage>
        <taxon>Bacteria</taxon>
        <taxon>Pseudomonadati</taxon>
        <taxon>Pseudomonadota</taxon>
        <taxon>Alphaproteobacteria</taxon>
        <taxon>Rhodobacterales</taxon>
        <taxon>Roseobacteraceae</taxon>
        <taxon>Pelagimonas</taxon>
    </lineage>
</organism>
<protein>
    <recommendedName>
        <fullName evidence="1">DUF218 domain-containing protein</fullName>
    </recommendedName>
</protein>
<dbReference type="GO" id="GO:0005886">
    <property type="term" value="C:plasma membrane"/>
    <property type="evidence" value="ECO:0007669"/>
    <property type="project" value="TreeGrafter"/>
</dbReference>
<dbReference type="CDD" id="cd06259">
    <property type="entry name" value="YdcF-like"/>
    <property type="match status" value="1"/>
</dbReference>
<evidence type="ECO:0000313" key="2">
    <source>
        <dbReference type="EMBL" id="SMX44966.1"/>
    </source>
</evidence>
<reference evidence="2 3" key="1">
    <citation type="submission" date="2017-05" db="EMBL/GenBank/DDBJ databases">
        <authorList>
            <person name="Song R."/>
            <person name="Chenine A.L."/>
            <person name="Ruprecht R.M."/>
        </authorList>
    </citation>
    <scope>NUCLEOTIDE SEQUENCE [LARGE SCALE GENOMIC DNA]</scope>
    <source>
        <strain evidence="2 3">CECT 8663</strain>
    </source>
</reference>
<dbReference type="Gene3D" id="3.40.50.620">
    <property type="entry name" value="HUPs"/>
    <property type="match status" value="1"/>
</dbReference>
<accession>A0A238KSF9</accession>
<feature type="domain" description="DUF218" evidence="1">
    <location>
        <begin position="29"/>
        <end position="153"/>
    </location>
</feature>
<sequence>MGNAQGMCFCAQMTLSPETKTSEQVKPLAIVLGAAVWAGGVPSPTLRRRAAHAASLWHCGDVSGIVASGGVGKSPPSEAQAIVDICQGLGVAATDLILEDQSHTTEENLLFSSRKLHERGARSAIIVTDTYHAPRALLVARRVGLQARASCPAQRGTSLYRLGKSWLREIPAFLWYLVTGKGRSQ</sequence>
<name>A0A238KSF9_9RHOB</name>
<evidence type="ECO:0000259" key="1">
    <source>
        <dbReference type="Pfam" id="PF02698"/>
    </source>
</evidence>
<evidence type="ECO:0000313" key="3">
    <source>
        <dbReference type="Proteomes" id="UP000220836"/>
    </source>
</evidence>